<evidence type="ECO:0000313" key="2">
    <source>
        <dbReference type="Proteomes" id="UP000631114"/>
    </source>
</evidence>
<dbReference type="EMBL" id="JADFTS010000001">
    <property type="protein sequence ID" value="KAF9623875.1"/>
    <property type="molecule type" value="Genomic_DNA"/>
</dbReference>
<comment type="caution">
    <text evidence="1">The sequence shown here is derived from an EMBL/GenBank/DDBJ whole genome shotgun (WGS) entry which is preliminary data.</text>
</comment>
<dbReference type="AlphaFoldDB" id="A0A835M943"/>
<dbReference type="OrthoDB" id="1662481at2759"/>
<reference evidence="1 2" key="1">
    <citation type="submission" date="2020-10" db="EMBL/GenBank/DDBJ databases">
        <title>The Coptis chinensis genome and diversification of protoberbering-type alkaloids.</title>
        <authorList>
            <person name="Wang B."/>
            <person name="Shu S."/>
            <person name="Song C."/>
            <person name="Liu Y."/>
        </authorList>
    </citation>
    <scope>NUCLEOTIDE SEQUENCE [LARGE SCALE GENOMIC DNA]</scope>
    <source>
        <strain evidence="1">HL-2020</strain>
        <tissue evidence="1">Leaf</tissue>
    </source>
</reference>
<protein>
    <recommendedName>
        <fullName evidence="3">FAR1 domain-containing protein</fullName>
    </recommendedName>
</protein>
<name>A0A835M943_9MAGN</name>
<accession>A0A835M943</accession>
<gene>
    <name evidence="1" type="ORF">IFM89_005643</name>
</gene>
<sequence length="132" mass="14539">MVDCETRPSSSVVAITPVPFLYNLNEIRSSEVPTTVQESEQMDAPSVDSMVIEECDNIGVSGSGVSGNSAPNKEFVQKLEAPHLGMLFNSVEEAHNYYQDYGRQNGFVVRIRSSNKTQTRADEVTSVRFVCS</sequence>
<dbReference type="PANTHER" id="PTHR46328">
    <property type="entry name" value="FAR-RED IMPAIRED RESPONSIVE (FAR1) FAMILY PROTEIN-RELATED"/>
    <property type="match status" value="1"/>
</dbReference>
<proteinExistence type="predicted"/>
<dbReference type="PANTHER" id="PTHR46328:SF27">
    <property type="entry name" value="OS12G0287500 PROTEIN"/>
    <property type="match status" value="1"/>
</dbReference>
<keyword evidence="2" id="KW-1185">Reference proteome</keyword>
<evidence type="ECO:0008006" key="3">
    <source>
        <dbReference type="Google" id="ProtNLM"/>
    </source>
</evidence>
<dbReference type="Proteomes" id="UP000631114">
    <property type="component" value="Unassembled WGS sequence"/>
</dbReference>
<organism evidence="1 2">
    <name type="scientific">Coptis chinensis</name>
    <dbReference type="NCBI Taxonomy" id="261450"/>
    <lineage>
        <taxon>Eukaryota</taxon>
        <taxon>Viridiplantae</taxon>
        <taxon>Streptophyta</taxon>
        <taxon>Embryophyta</taxon>
        <taxon>Tracheophyta</taxon>
        <taxon>Spermatophyta</taxon>
        <taxon>Magnoliopsida</taxon>
        <taxon>Ranunculales</taxon>
        <taxon>Ranunculaceae</taxon>
        <taxon>Coptidoideae</taxon>
        <taxon>Coptis</taxon>
    </lineage>
</organism>
<evidence type="ECO:0000313" key="1">
    <source>
        <dbReference type="EMBL" id="KAF9623875.1"/>
    </source>
</evidence>